<sequence length="132" mass="13956">MQRQARLFRLVRHTDVSGVSGTSDMRGAGTLAEGVEWSDGTVAVRWRGRWPSTSSWDGGIEALLAVHGAGGRTQVHWFPSATPPARPLVDQGTPPIAVPADDQLGAVWLPAPSADGLCSRCGQLWPCLSCGP</sequence>
<keyword evidence="2" id="KW-1185">Reference proteome</keyword>
<evidence type="ECO:0000313" key="2">
    <source>
        <dbReference type="Proteomes" id="UP000295573"/>
    </source>
</evidence>
<gene>
    <name evidence="1" type="ORF">EV646_108208</name>
</gene>
<dbReference type="RefSeq" id="WP_422386725.1">
    <property type="nucleotide sequence ID" value="NZ_SLWR01000008.1"/>
</dbReference>
<organism evidence="1 2">
    <name type="scientific">Kribbella antiqua</name>
    <dbReference type="NCBI Taxonomy" id="2512217"/>
    <lineage>
        <taxon>Bacteria</taxon>
        <taxon>Bacillati</taxon>
        <taxon>Actinomycetota</taxon>
        <taxon>Actinomycetes</taxon>
        <taxon>Propionibacteriales</taxon>
        <taxon>Kribbellaceae</taxon>
        <taxon>Kribbella</taxon>
    </lineage>
</organism>
<protein>
    <submittedName>
        <fullName evidence="1">Uncharacterized protein</fullName>
    </submittedName>
</protein>
<dbReference type="EMBL" id="SLWR01000008">
    <property type="protein sequence ID" value="TCO45585.1"/>
    <property type="molecule type" value="Genomic_DNA"/>
</dbReference>
<name>A0A4R2IS09_9ACTN</name>
<reference evidence="1 2" key="1">
    <citation type="journal article" date="2015" name="Stand. Genomic Sci.">
        <title>Genomic Encyclopedia of Bacterial and Archaeal Type Strains, Phase III: the genomes of soil and plant-associated and newly described type strains.</title>
        <authorList>
            <person name="Whitman W.B."/>
            <person name="Woyke T."/>
            <person name="Klenk H.P."/>
            <person name="Zhou Y."/>
            <person name="Lilburn T.G."/>
            <person name="Beck B.J."/>
            <person name="De Vos P."/>
            <person name="Vandamme P."/>
            <person name="Eisen J.A."/>
            <person name="Garrity G."/>
            <person name="Hugenholtz P."/>
            <person name="Kyrpides N.C."/>
        </authorList>
    </citation>
    <scope>NUCLEOTIDE SEQUENCE [LARGE SCALE GENOMIC DNA]</scope>
    <source>
        <strain evidence="1 2">VKM Ac-2541</strain>
    </source>
</reference>
<proteinExistence type="predicted"/>
<comment type="caution">
    <text evidence="1">The sequence shown here is derived from an EMBL/GenBank/DDBJ whole genome shotgun (WGS) entry which is preliminary data.</text>
</comment>
<dbReference type="Proteomes" id="UP000295573">
    <property type="component" value="Unassembled WGS sequence"/>
</dbReference>
<accession>A0A4R2IS09</accession>
<evidence type="ECO:0000313" key="1">
    <source>
        <dbReference type="EMBL" id="TCO45585.1"/>
    </source>
</evidence>
<dbReference type="AlphaFoldDB" id="A0A4R2IS09"/>